<dbReference type="GO" id="GO:0005768">
    <property type="term" value="C:endosome"/>
    <property type="evidence" value="ECO:0007669"/>
    <property type="project" value="TreeGrafter"/>
</dbReference>
<evidence type="ECO:0000313" key="1">
    <source>
        <dbReference type="EMBL" id="RRT40669.1"/>
    </source>
</evidence>
<dbReference type="GO" id="GO:0016020">
    <property type="term" value="C:membrane"/>
    <property type="evidence" value="ECO:0007669"/>
    <property type="project" value="TreeGrafter"/>
</dbReference>
<comment type="caution">
    <text evidence="1">The sequence shown here is derived from an EMBL/GenBank/DDBJ whole genome shotgun (WGS) entry which is preliminary data.</text>
</comment>
<evidence type="ECO:0008006" key="3">
    <source>
        <dbReference type="Google" id="ProtNLM"/>
    </source>
</evidence>
<proteinExistence type="predicted"/>
<dbReference type="AlphaFoldDB" id="A0A426XME0"/>
<dbReference type="EMBL" id="AMZH03019200">
    <property type="protein sequence ID" value="RRT40669.1"/>
    <property type="molecule type" value="Genomic_DNA"/>
</dbReference>
<protein>
    <recommendedName>
        <fullName evidence="3">JAB1/MPN/MOV34 metalloenzyme domain-containing protein</fullName>
    </recommendedName>
</protein>
<dbReference type="PANTHER" id="PTHR12947">
    <property type="entry name" value="AMSH-LIKE PROTEASE"/>
    <property type="match status" value="1"/>
</dbReference>
<reference evidence="1 2" key="1">
    <citation type="journal article" date="2014" name="Agronomy (Basel)">
        <title>A Draft Genome Sequence for Ensete ventricosum, the Drought-Tolerant Tree Against Hunger.</title>
        <authorList>
            <person name="Harrison J."/>
            <person name="Moore K.A."/>
            <person name="Paszkiewicz K."/>
            <person name="Jones T."/>
            <person name="Grant M."/>
            <person name="Ambacheew D."/>
            <person name="Muzemil S."/>
            <person name="Studholme D.J."/>
        </authorList>
    </citation>
    <scope>NUCLEOTIDE SEQUENCE [LARGE SCALE GENOMIC DNA]</scope>
</reference>
<dbReference type="PANTHER" id="PTHR12947:SF13">
    <property type="entry name" value="FI19924P1"/>
    <property type="match status" value="1"/>
</dbReference>
<dbReference type="Gene3D" id="3.40.140.10">
    <property type="entry name" value="Cytidine Deaminase, domain 2"/>
    <property type="match status" value="2"/>
</dbReference>
<name>A0A426XME0_ENSVE</name>
<dbReference type="GO" id="GO:0070536">
    <property type="term" value="P:protein K63-linked deubiquitination"/>
    <property type="evidence" value="ECO:0007669"/>
    <property type="project" value="TreeGrafter"/>
</dbReference>
<organism evidence="1 2">
    <name type="scientific">Ensete ventricosum</name>
    <name type="common">Abyssinian banana</name>
    <name type="synonym">Musa ensete</name>
    <dbReference type="NCBI Taxonomy" id="4639"/>
    <lineage>
        <taxon>Eukaryota</taxon>
        <taxon>Viridiplantae</taxon>
        <taxon>Streptophyta</taxon>
        <taxon>Embryophyta</taxon>
        <taxon>Tracheophyta</taxon>
        <taxon>Spermatophyta</taxon>
        <taxon>Magnoliopsida</taxon>
        <taxon>Liliopsida</taxon>
        <taxon>Zingiberales</taxon>
        <taxon>Musaceae</taxon>
        <taxon>Ensete</taxon>
    </lineage>
</organism>
<accession>A0A426XME0</accession>
<sequence>MPDSFYLFHSTNIIIRLSVAVREEQIEDNINLATEIALHASNRPLRTMFPLSGDKARDCNNDVHVVKHYFPSPVVSWVEDASFSGQVSHVVVPESNNGLEPSYGDSSTSNPNQDVHISVKLTEEFLDLAKENTNKDLETCGILGAFLVMLPEAIAIVMAPTDPKSKCGIFRLTNPGGINALKECKESGFHPHPSTSDGSPIYESCSNIYENPNLRFEIIDLRSS</sequence>
<gene>
    <name evidence="1" type="ORF">B296_00043930</name>
</gene>
<dbReference type="Proteomes" id="UP000287651">
    <property type="component" value="Unassembled WGS sequence"/>
</dbReference>
<evidence type="ECO:0000313" key="2">
    <source>
        <dbReference type="Proteomes" id="UP000287651"/>
    </source>
</evidence>